<gene>
    <name evidence="2" type="ORF">DFR85_14480</name>
</gene>
<reference evidence="2 3" key="1">
    <citation type="submission" date="2018-05" db="EMBL/GenBank/DDBJ databases">
        <title>Complete Genome Sequences of Extremely Thermoacidophilic, Metal-Mobilizing Type-Strain Members of the Archaeal Family Sulfolobaceae: Acidianus brierleyi DSM-1651T, Acidianus sulfidivorans DSM-18786T, Metallosphaera hakonensis DSM-7519T, and Metallosphaera prunae DSM-10039T.</title>
        <authorList>
            <person name="Counts J.A."/>
            <person name="Kelly R.M."/>
        </authorList>
    </citation>
    <scope>NUCLEOTIDE SEQUENCE [LARGE SCALE GENOMIC DNA]</scope>
    <source>
        <strain evidence="2 3">DSM 1651</strain>
    </source>
</reference>
<dbReference type="AlphaFoldDB" id="A0A2U9II00"/>
<dbReference type="InterPro" id="IPR005149">
    <property type="entry name" value="Tscrpt_reg_PadR_N"/>
</dbReference>
<organism evidence="2 3">
    <name type="scientific">Acidianus brierleyi</name>
    <dbReference type="NCBI Taxonomy" id="41673"/>
    <lineage>
        <taxon>Archaea</taxon>
        <taxon>Thermoproteota</taxon>
        <taxon>Thermoprotei</taxon>
        <taxon>Sulfolobales</taxon>
        <taxon>Sulfolobaceae</taxon>
        <taxon>Acidianus</taxon>
    </lineage>
</organism>
<dbReference type="InterPro" id="IPR036388">
    <property type="entry name" value="WH-like_DNA-bd_sf"/>
</dbReference>
<evidence type="ECO:0000259" key="1">
    <source>
        <dbReference type="Pfam" id="PF03551"/>
    </source>
</evidence>
<dbReference type="OrthoDB" id="56053at2157"/>
<keyword evidence="3" id="KW-1185">Reference proteome</keyword>
<accession>A0A2U9II00</accession>
<dbReference type="PANTHER" id="PTHR43252:SF5">
    <property type="entry name" value="TRANSCRIPTIONAL REGULATOR, PADR-LIKE FAMILY"/>
    <property type="match status" value="1"/>
</dbReference>
<evidence type="ECO:0000313" key="2">
    <source>
        <dbReference type="EMBL" id="AWR95616.1"/>
    </source>
</evidence>
<feature type="domain" description="Transcription regulator PadR N-terminal" evidence="1">
    <location>
        <begin position="13"/>
        <end position="77"/>
    </location>
</feature>
<dbReference type="RefSeq" id="WP_110271494.1">
    <property type="nucleotide sequence ID" value="NZ_CP029289.2"/>
</dbReference>
<dbReference type="Proteomes" id="UP000248044">
    <property type="component" value="Chromosome"/>
</dbReference>
<dbReference type="InterPro" id="IPR036390">
    <property type="entry name" value="WH_DNA-bd_sf"/>
</dbReference>
<dbReference type="SUPFAM" id="SSF46785">
    <property type="entry name" value="Winged helix' DNA-binding domain"/>
    <property type="match status" value="1"/>
</dbReference>
<name>A0A2U9II00_9CREN</name>
<dbReference type="KEGG" id="abri:DFR85_14480"/>
<proteinExistence type="predicted"/>
<dbReference type="PANTHER" id="PTHR43252">
    <property type="entry name" value="TRANSCRIPTIONAL REGULATOR YQJI"/>
    <property type="match status" value="1"/>
</dbReference>
<dbReference type="GeneID" id="36833386"/>
<sequence>MMSYQKGRLKFLVLWLLSQSPKRGIDIIDDISKMTWGWWKPSPGSIYPLLSTLEKDGEITRKENGIYEITQKGIEEISDFLPPRYKGSVETGVEELESLMDFFEDMGKDNLLPYKNRLIKAKDRLERLIE</sequence>
<dbReference type="Pfam" id="PF03551">
    <property type="entry name" value="PadR"/>
    <property type="match status" value="1"/>
</dbReference>
<evidence type="ECO:0000313" key="3">
    <source>
        <dbReference type="Proteomes" id="UP000248044"/>
    </source>
</evidence>
<protein>
    <submittedName>
        <fullName evidence="2">PadR family transcriptional regulator</fullName>
    </submittedName>
</protein>
<dbReference type="EMBL" id="CP029289">
    <property type="protein sequence ID" value="AWR95616.1"/>
    <property type="molecule type" value="Genomic_DNA"/>
</dbReference>
<dbReference type="Gene3D" id="1.10.10.10">
    <property type="entry name" value="Winged helix-like DNA-binding domain superfamily/Winged helix DNA-binding domain"/>
    <property type="match status" value="1"/>
</dbReference>